<comment type="caution">
    <text evidence="1">The sequence shown here is derived from an EMBL/GenBank/DDBJ whole genome shotgun (WGS) entry which is preliminary data.</text>
</comment>
<accession>A0A813FZN6</accession>
<evidence type="ECO:0000313" key="2">
    <source>
        <dbReference type="Proteomes" id="UP000654075"/>
    </source>
</evidence>
<proteinExistence type="predicted"/>
<feature type="non-terminal residue" evidence="1">
    <location>
        <position position="1"/>
    </location>
</feature>
<gene>
    <name evidence="1" type="ORF">PGLA1383_LOCUS35452</name>
</gene>
<feature type="non-terminal residue" evidence="1">
    <location>
        <position position="175"/>
    </location>
</feature>
<reference evidence="1" key="1">
    <citation type="submission" date="2021-02" db="EMBL/GenBank/DDBJ databases">
        <authorList>
            <person name="Dougan E. K."/>
            <person name="Rhodes N."/>
            <person name="Thang M."/>
            <person name="Chan C."/>
        </authorList>
    </citation>
    <scope>NUCLEOTIDE SEQUENCE</scope>
</reference>
<dbReference type="Proteomes" id="UP000654075">
    <property type="component" value="Unassembled WGS sequence"/>
</dbReference>
<name>A0A813FZN6_POLGL</name>
<keyword evidence="2" id="KW-1185">Reference proteome</keyword>
<evidence type="ECO:0000313" key="1">
    <source>
        <dbReference type="EMBL" id="CAE8617798.1"/>
    </source>
</evidence>
<organism evidence="1 2">
    <name type="scientific">Polarella glacialis</name>
    <name type="common">Dinoflagellate</name>
    <dbReference type="NCBI Taxonomy" id="89957"/>
    <lineage>
        <taxon>Eukaryota</taxon>
        <taxon>Sar</taxon>
        <taxon>Alveolata</taxon>
        <taxon>Dinophyceae</taxon>
        <taxon>Suessiales</taxon>
        <taxon>Suessiaceae</taxon>
        <taxon>Polarella</taxon>
    </lineage>
</organism>
<protein>
    <submittedName>
        <fullName evidence="1">Uncharacterized protein</fullName>
    </submittedName>
</protein>
<dbReference type="EMBL" id="CAJNNV010026285">
    <property type="protein sequence ID" value="CAE8617798.1"/>
    <property type="molecule type" value="Genomic_DNA"/>
</dbReference>
<dbReference type="AlphaFoldDB" id="A0A813FZN6"/>
<sequence length="175" mass="18575">VEILLRLAKASSKVFEERQADSQRNAAAAAAAELAVLSPPQEAAAALCYRGIALAALGKATEAREALIIGLALAEVGEAKPQVRKRLEQELNKLPEGCEGEDYGLRVVKVSEAADAPGDPHCRMLLLGLDDGEEGDPLVRWWTLPCPEAFAWLRCGELAASATPKACHLPALEAL</sequence>